<dbReference type="Proteomes" id="UP001500929">
    <property type="component" value="Unassembled WGS sequence"/>
</dbReference>
<name>A0ABP5QPJ9_9MICO</name>
<feature type="signal peptide" evidence="3">
    <location>
        <begin position="1"/>
        <end position="37"/>
    </location>
</feature>
<dbReference type="InterPro" id="IPR006311">
    <property type="entry name" value="TAT_signal"/>
</dbReference>
<feature type="compositionally biased region" description="Pro residues" evidence="1">
    <location>
        <begin position="324"/>
        <end position="338"/>
    </location>
</feature>
<dbReference type="Gene3D" id="3.20.20.80">
    <property type="entry name" value="Glycosidases"/>
    <property type="match status" value="1"/>
</dbReference>
<feature type="chain" id="PRO_5045551688" description="GH18 domain-containing protein" evidence="3">
    <location>
        <begin position="38"/>
        <end position="400"/>
    </location>
</feature>
<dbReference type="SUPFAM" id="SSF51445">
    <property type="entry name" value="(Trans)glycosidases"/>
    <property type="match status" value="1"/>
</dbReference>
<keyword evidence="2" id="KW-0472">Membrane</keyword>
<dbReference type="InterPro" id="IPR001223">
    <property type="entry name" value="Glyco_hydro18_cat"/>
</dbReference>
<protein>
    <recommendedName>
        <fullName evidence="4">GH18 domain-containing protein</fullName>
    </recommendedName>
</protein>
<feature type="domain" description="GH18" evidence="4">
    <location>
        <begin position="44"/>
        <end position="323"/>
    </location>
</feature>
<keyword evidence="6" id="KW-1185">Reference proteome</keyword>
<gene>
    <name evidence="5" type="ORF">GCM10009851_25140</name>
</gene>
<organism evidence="5 6">
    <name type="scientific">Herbiconiux moechotypicola</name>
    <dbReference type="NCBI Taxonomy" id="637393"/>
    <lineage>
        <taxon>Bacteria</taxon>
        <taxon>Bacillati</taxon>
        <taxon>Actinomycetota</taxon>
        <taxon>Actinomycetes</taxon>
        <taxon>Micrococcales</taxon>
        <taxon>Microbacteriaceae</taxon>
        <taxon>Herbiconiux</taxon>
    </lineage>
</organism>
<feature type="compositionally biased region" description="Low complexity" evidence="1">
    <location>
        <begin position="339"/>
        <end position="354"/>
    </location>
</feature>
<sequence length="400" mass="42221">MIGLPRRRRRMLAAGAAGAVALGAAWAGASAVPPASAADVPVDDRVIVYYQKQFTDGYAEYISPAPLLHEGTGVDVVNLAAIHMNADVLNLNDLEPGSPLFDRMWADLAELQANGIAVVGMVGGAMNSSWENLEDDYDTQYPRLRDFVAEHGLDGVDLDVETGTDIAVVESVIADLESDFGPDFLITLSPVTAGLMGRDNLSGLDYDELYRRSGASIDWFNTQFYCGWGDPTAANYDAIARYQATRGAGIPASKIVLAVLTNPENCDEGWVPLDELTASFDVMRTAHPDFGGVAGWEYFNSLPGGEEEPWRWAAVMREALDRPVPTPTPNSTPTPTPTASPITPTATPVATPSAGELAATGSNGAAGFSVAAAAAAATAVGALAVGVTLTVRRRLRRAPR</sequence>
<evidence type="ECO:0000256" key="1">
    <source>
        <dbReference type="SAM" id="MobiDB-lite"/>
    </source>
</evidence>
<evidence type="ECO:0000256" key="2">
    <source>
        <dbReference type="SAM" id="Phobius"/>
    </source>
</evidence>
<proteinExistence type="predicted"/>
<evidence type="ECO:0000259" key="4">
    <source>
        <dbReference type="PROSITE" id="PS51910"/>
    </source>
</evidence>
<feature type="transmembrane region" description="Helical" evidence="2">
    <location>
        <begin position="366"/>
        <end position="391"/>
    </location>
</feature>
<keyword evidence="2" id="KW-0812">Transmembrane</keyword>
<dbReference type="InterPro" id="IPR017853">
    <property type="entry name" value="GH"/>
</dbReference>
<keyword evidence="2" id="KW-1133">Transmembrane helix</keyword>
<reference evidence="6" key="1">
    <citation type="journal article" date="2019" name="Int. J. Syst. Evol. Microbiol.">
        <title>The Global Catalogue of Microorganisms (GCM) 10K type strain sequencing project: providing services to taxonomists for standard genome sequencing and annotation.</title>
        <authorList>
            <consortium name="The Broad Institute Genomics Platform"/>
            <consortium name="The Broad Institute Genome Sequencing Center for Infectious Disease"/>
            <person name="Wu L."/>
            <person name="Ma J."/>
        </authorList>
    </citation>
    <scope>NUCLEOTIDE SEQUENCE [LARGE SCALE GENOMIC DNA]</scope>
    <source>
        <strain evidence="6">JCM 16117</strain>
    </source>
</reference>
<feature type="region of interest" description="Disordered" evidence="1">
    <location>
        <begin position="322"/>
        <end position="355"/>
    </location>
</feature>
<dbReference type="PANTHER" id="PTHR45708">
    <property type="entry name" value="ENDOCHITINASE"/>
    <property type="match status" value="1"/>
</dbReference>
<dbReference type="EMBL" id="BAAAQY010000007">
    <property type="protein sequence ID" value="GAA2238945.1"/>
    <property type="molecule type" value="Genomic_DNA"/>
</dbReference>
<dbReference type="PROSITE" id="PS51318">
    <property type="entry name" value="TAT"/>
    <property type="match status" value="1"/>
</dbReference>
<dbReference type="RefSeq" id="WP_310795719.1">
    <property type="nucleotide sequence ID" value="NZ_BAAAQY010000007.1"/>
</dbReference>
<accession>A0ABP5QPJ9</accession>
<evidence type="ECO:0000256" key="3">
    <source>
        <dbReference type="SAM" id="SignalP"/>
    </source>
</evidence>
<keyword evidence="3" id="KW-0732">Signal</keyword>
<dbReference type="PANTHER" id="PTHR45708:SF60">
    <property type="entry name" value="III CHITINASE, PUTATIVE (AFU_ORTHOLOGUE AFUA_5G03850)-RELATED"/>
    <property type="match status" value="1"/>
</dbReference>
<dbReference type="PROSITE" id="PS51910">
    <property type="entry name" value="GH18_2"/>
    <property type="match status" value="1"/>
</dbReference>
<evidence type="ECO:0000313" key="6">
    <source>
        <dbReference type="Proteomes" id="UP001500929"/>
    </source>
</evidence>
<evidence type="ECO:0000313" key="5">
    <source>
        <dbReference type="EMBL" id="GAA2238945.1"/>
    </source>
</evidence>
<comment type="caution">
    <text evidence="5">The sequence shown here is derived from an EMBL/GenBank/DDBJ whole genome shotgun (WGS) entry which is preliminary data.</text>
</comment>
<dbReference type="InterPro" id="IPR050542">
    <property type="entry name" value="Glycosyl_Hydrlase18_Chitinase"/>
</dbReference>